<accession>A0A9R1D761</accession>
<feature type="transmembrane region" description="Helical" evidence="1">
    <location>
        <begin position="12"/>
        <end position="31"/>
    </location>
</feature>
<evidence type="ECO:0000313" key="3">
    <source>
        <dbReference type="EMBL" id="MCQ4334288.1"/>
    </source>
</evidence>
<evidence type="ECO:0000313" key="4">
    <source>
        <dbReference type="Proteomes" id="UP001139494"/>
    </source>
</evidence>
<protein>
    <recommendedName>
        <fullName evidence="2">DUF8151 domain-containing protein</fullName>
    </recommendedName>
</protein>
<dbReference type="AlphaFoldDB" id="A0A9R1D761"/>
<organism evidence="3 4">
    <name type="scientific">Natronomonas aquatica</name>
    <dbReference type="NCBI Taxonomy" id="2841590"/>
    <lineage>
        <taxon>Archaea</taxon>
        <taxon>Methanobacteriati</taxon>
        <taxon>Methanobacteriota</taxon>
        <taxon>Stenosarchaea group</taxon>
        <taxon>Halobacteria</taxon>
        <taxon>Halobacteriales</taxon>
        <taxon>Natronomonadaceae</taxon>
        <taxon>Natronomonas</taxon>
    </lineage>
</organism>
<name>A0A9R1D761_9EURY</name>
<keyword evidence="1" id="KW-1133">Transmembrane helix</keyword>
<dbReference type="Pfam" id="PF26478">
    <property type="entry name" value="DUF8151"/>
    <property type="match status" value="1"/>
</dbReference>
<reference evidence="3" key="1">
    <citation type="journal article" date="2023" name="Front. Microbiol.">
        <title>Genomic-based phylogenetic and metabolic analyses of the genus Natronomonas, and description of Natronomonas aquatica sp. nov.</title>
        <authorList>
            <person name="Garcia-Roldan A."/>
            <person name="Duran-Viseras A."/>
            <person name="de la Haba R.R."/>
            <person name="Corral P."/>
            <person name="Sanchez-Porro C."/>
            <person name="Ventosa A."/>
        </authorList>
    </citation>
    <scope>NUCLEOTIDE SEQUENCE</scope>
    <source>
        <strain evidence="3">F2-12</strain>
    </source>
</reference>
<gene>
    <name evidence="3" type="ORF">KM295_12515</name>
</gene>
<evidence type="ECO:0000256" key="1">
    <source>
        <dbReference type="SAM" id="Phobius"/>
    </source>
</evidence>
<feature type="transmembrane region" description="Helical" evidence="1">
    <location>
        <begin position="43"/>
        <end position="64"/>
    </location>
</feature>
<proteinExistence type="predicted"/>
<dbReference type="Proteomes" id="UP001139494">
    <property type="component" value="Unassembled WGS sequence"/>
</dbReference>
<sequence length="78" mass="8364">MKELLAPVVELVFYAVAAVGFTVAGFVAELTSLEYLNAGNTPFAVWLFVMGVVALYAGVIAFGVGEVLPRLRERSENV</sequence>
<keyword evidence="4" id="KW-1185">Reference proteome</keyword>
<feature type="domain" description="DUF8151" evidence="2">
    <location>
        <begin position="3"/>
        <end position="73"/>
    </location>
</feature>
<evidence type="ECO:0000259" key="2">
    <source>
        <dbReference type="Pfam" id="PF26478"/>
    </source>
</evidence>
<keyword evidence="1" id="KW-0812">Transmembrane</keyword>
<comment type="caution">
    <text evidence="3">The sequence shown here is derived from an EMBL/GenBank/DDBJ whole genome shotgun (WGS) entry which is preliminary data.</text>
</comment>
<keyword evidence="1" id="KW-0472">Membrane</keyword>
<dbReference type="EMBL" id="JAHLKM010000021">
    <property type="protein sequence ID" value="MCQ4334288.1"/>
    <property type="molecule type" value="Genomic_DNA"/>
</dbReference>
<dbReference type="RefSeq" id="WP_256030325.1">
    <property type="nucleotide sequence ID" value="NZ_JAHLKM010000021.1"/>
</dbReference>
<dbReference type="InterPro" id="IPR058464">
    <property type="entry name" value="DUF8151"/>
</dbReference>